<protein>
    <submittedName>
        <fullName evidence="3">Type IV secretion system protein DotC</fullName>
    </submittedName>
</protein>
<evidence type="ECO:0000256" key="2">
    <source>
        <dbReference type="SAM" id="SignalP"/>
    </source>
</evidence>
<organism evidence="3 4">
    <name type="scientific">Micavibrio aeruginosavorus</name>
    <dbReference type="NCBI Taxonomy" id="349221"/>
    <lineage>
        <taxon>Bacteria</taxon>
        <taxon>Pseudomonadati</taxon>
        <taxon>Bdellovibrionota</taxon>
        <taxon>Bdellovibrionia</taxon>
        <taxon>Bdellovibrionales</taxon>
        <taxon>Pseudobdellovibrionaceae</taxon>
        <taxon>Micavibrio</taxon>
    </lineage>
</organism>
<name>A0A2W5QCG5_9BACT</name>
<accession>A0A2W5QCG5</accession>
<evidence type="ECO:0000313" key="4">
    <source>
        <dbReference type="Proteomes" id="UP000249417"/>
    </source>
</evidence>
<evidence type="ECO:0000256" key="1">
    <source>
        <dbReference type="SAM" id="MobiDB-lite"/>
    </source>
</evidence>
<keyword evidence="2" id="KW-0732">Signal</keyword>
<dbReference type="Proteomes" id="UP000249417">
    <property type="component" value="Unassembled WGS sequence"/>
</dbReference>
<feature type="chain" id="PRO_5015957085" evidence="2">
    <location>
        <begin position="25"/>
        <end position="281"/>
    </location>
</feature>
<reference evidence="3 4" key="1">
    <citation type="submission" date="2017-08" db="EMBL/GenBank/DDBJ databases">
        <title>Infants hospitalized years apart are colonized by the same room-sourced microbial strains.</title>
        <authorList>
            <person name="Brooks B."/>
            <person name="Olm M.R."/>
            <person name="Firek B.A."/>
            <person name="Baker R."/>
            <person name="Thomas B.C."/>
            <person name="Morowitz M.J."/>
            <person name="Banfield J.F."/>
        </authorList>
    </citation>
    <scope>NUCLEOTIDE SEQUENCE [LARGE SCALE GENOMIC DNA]</scope>
    <source>
        <strain evidence="3">S2_005_002_R2_29</strain>
    </source>
</reference>
<dbReference type="EMBL" id="QFQB01000001">
    <property type="protein sequence ID" value="PZQ49120.1"/>
    <property type="molecule type" value="Genomic_DNA"/>
</dbReference>
<feature type="compositionally biased region" description="Basic and acidic residues" evidence="1">
    <location>
        <begin position="43"/>
        <end position="56"/>
    </location>
</feature>
<dbReference type="InterPro" id="IPR031618">
    <property type="entry name" value="T4SS_TraI"/>
</dbReference>
<proteinExistence type="predicted"/>
<comment type="caution">
    <text evidence="3">The sequence shown here is derived from an EMBL/GenBank/DDBJ whole genome shotgun (WGS) entry which is preliminary data.</text>
</comment>
<gene>
    <name evidence="3" type="ORF">DI551_00270</name>
</gene>
<dbReference type="Pfam" id="PF16932">
    <property type="entry name" value="T4SS_TraI"/>
    <property type="match status" value="1"/>
</dbReference>
<feature type="signal peptide" evidence="2">
    <location>
        <begin position="1"/>
        <end position="24"/>
    </location>
</feature>
<evidence type="ECO:0000313" key="3">
    <source>
        <dbReference type="EMBL" id="PZQ49120.1"/>
    </source>
</evidence>
<dbReference type="AlphaFoldDB" id="A0A2W5QCG5"/>
<feature type="region of interest" description="Disordered" evidence="1">
    <location>
        <begin position="29"/>
        <end position="57"/>
    </location>
</feature>
<sequence>MRFGFTTFATIGLSVLMLSGVAFAAPNSLNELPPPPSKQELQAIRKEKQDAGEEGKSALPIDIRNDAMKESALSYGARGGLNWRTYYIRQEMESRARYMDKVFDFHQLLIAAPSGLLIEPPVIGESADAMIIDQGGLEAAVADRVYNIGRNARIVSAARTWRMYLERQWGEVSPPPDILLPVNKEEQKKWDAWFDKGWEAGVAQADEIFQADLNKLSSDYQGMVRYRTLLAQGMVSPPYALQVDRGVTGGGNEMRVGDRNVSITGLPSLQTGTQEWLPANR</sequence>